<evidence type="ECO:0000313" key="1">
    <source>
        <dbReference type="EMBL" id="KAH7916552.1"/>
    </source>
</evidence>
<sequence length="257" mass="28514">MGRPVQGNECVSSINQRFSLNFTGGRSSLPVLVPSVFVGIGLALWLDDNQLFSPEGPSDTLTKCALNIVTFVSLPLLVVYHRAIVVPAEIKLPYFDIRHSLHYLLSAEEHEWPLLLYLTTGVVPVQIIRITISALLQQVVVRVLSRSSPHPLSRVSTAKLAVFILLVLINTAIFTPLEVIAVRLMVQWSVGSLETESALTETVIHLRLNQEKYTGVINCAVTIIEEEGFGALYRLWWCVMLGSVATMRNVFSASQLY</sequence>
<name>A0ACB8AT86_9AGAM</name>
<dbReference type="EMBL" id="MU267590">
    <property type="protein sequence ID" value="KAH7916552.1"/>
    <property type="molecule type" value="Genomic_DNA"/>
</dbReference>
<accession>A0ACB8AT86</accession>
<protein>
    <submittedName>
        <fullName evidence="1">Uncharacterized protein</fullName>
    </submittedName>
</protein>
<gene>
    <name evidence="1" type="ORF">BJ138DRAFT_1139318</name>
</gene>
<comment type="caution">
    <text evidence="1">The sequence shown here is derived from an EMBL/GenBank/DDBJ whole genome shotgun (WGS) entry which is preliminary data.</text>
</comment>
<reference evidence="1" key="1">
    <citation type="journal article" date="2021" name="New Phytol.">
        <title>Evolutionary innovations through gain and loss of genes in the ectomycorrhizal Boletales.</title>
        <authorList>
            <person name="Wu G."/>
            <person name="Miyauchi S."/>
            <person name="Morin E."/>
            <person name="Kuo A."/>
            <person name="Drula E."/>
            <person name="Varga T."/>
            <person name="Kohler A."/>
            <person name="Feng B."/>
            <person name="Cao Y."/>
            <person name="Lipzen A."/>
            <person name="Daum C."/>
            <person name="Hundley H."/>
            <person name="Pangilinan J."/>
            <person name="Johnson J."/>
            <person name="Barry K."/>
            <person name="LaButti K."/>
            <person name="Ng V."/>
            <person name="Ahrendt S."/>
            <person name="Min B."/>
            <person name="Choi I.G."/>
            <person name="Park H."/>
            <person name="Plett J.M."/>
            <person name="Magnuson J."/>
            <person name="Spatafora J.W."/>
            <person name="Nagy L.G."/>
            <person name="Henrissat B."/>
            <person name="Grigoriev I.V."/>
            <person name="Yang Z.L."/>
            <person name="Xu J."/>
            <person name="Martin F.M."/>
        </authorList>
    </citation>
    <scope>NUCLEOTIDE SEQUENCE</scope>
    <source>
        <strain evidence="1">ATCC 28755</strain>
    </source>
</reference>
<organism evidence="1 2">
    <name type="scientific">Hygrophoropsis aurantiaca</name>
    <dbReference type="NCBI Taxonomy" id="72124"/>
    <lineage>
        <taxon>Eukaryota</taxon>
        <taxon>Fungi</taxon>
        <taxon>Dikarya</taxon>
        <taxon>Basidiomycota</taxon>
        <taxon>Agaricomycotina</taxon>
        <taxon>Agaricomycetes</taxon>
        <taxon>Agaricomycetidae</taxon>
        <taxon>Boletales</taxon>
        <taxon>Coniophorineae</taxon>
        <taxon>Hygrophoropsidaceae</taxon>
        <taxon>Hygrophoropsis</taxon>
    </lineage>
</organism>
<evidence type="ECO:0000313" key="2">
    <source>
        <dbReference type="Proteomes" id="UP000790377"/>
    </source>
</evidence>
<keyword evidence="2" id="KW-1185">Reference proteome</keyword>
<dbReference type="Proteomes" id="UP000790377">
    <property type="component" value="Unassembled WGS sequence"/>
</dbReference>
<proteinExistence type="predicted"/>